<dbReference type="PROSITE" id="PS51199">
    <property type="entry name" value="SF4_HELICASE"/>
    <property type="match status" value="1"/>
</dbReference>
<dbReference type="PANTHER" id="PTHR12873:SF0">
    <property type="entry name" value="TWINKLE MTDNA HELICASE"/>
    <property type="match status" value="1"/>
</dbReference>
<sequence>MLPMYFMSFYGAQNLQDVLETMSHAAYVYDIEHVIVDNLQFMISNSYSPDRFHAQNVAISEFRKFATSKNVHVTIVIHPRKEGDDAELQTASIFGSAKASQEADNVIILQDKKGKNAGKYLQVTKNRFDGTLGKVYLNFNRDSLTMSSYQGSTTTTVSSKKDNKFIRSAKPPKTGLSSRKTKTEGENEERKTGGECGAKSGNREKGKYKEKNVSSESPVTSSNSVVSSKNIKESNSIKMPIQAMKLKINSESGSKDRNQKDKHNTESSVKSNTPVVAGSHIKHANLSTNSVEPSSQAARLKKNENSKGTALSTKAMRFNGHSSKI</sequence>
<name>A0A7D9L071_PARCT</name>
<dbReference type="Gene3D" id="3.40.50.300">
    <property type="entry name" value="P-loop containing nucleotide triphosphate hydrolases"/>
    <property type="match status" value="1"/>
</dbReference>
<feature type="region of interest" description="Disordered" evidence="1">
    <location>
        <begin position="149"/>
        <end position="325"/>
    </location>
</feature>
<dbReference type="GO" id="GO:0005739">
    <property type="term" value="C:mitochondrion"/>
    <property type="evidence" value="ECO:0007669"/>
    <property type="project" value="TreeGrafter"/>
</dbReference>
<dbReference type="InterPro" id="IPR007694">
    <property type="entry name" value="DNA_helicase_DnaB-like_C"/>
</dbReference>
<dbReference type="GO" id="GO:0005524">
    <property type="term" value="F:ATP binding"/>
    <property type="evidence" value="ECO:0007669"/>
    <property type="project" value="InterPro"/>
</dbReference>
<evidence type="ECO:0000313" key="3">
    <source>
        <dbReference type="Proteomes" id="UP001152795"/>
    </source>
</evidence>
<dbReference type="SUPFAM" id="SSF52540">
    <property type="entry name" value="P-loop containing nucleoside triphosphate hydrolases"/>
    <property type="match status" value="1"/>
</dbReference>
<dbReference type="EMBL" id="CACRXK020012844">
    <property type="protein sequence ID" value="CAB4024107.1"/>
    <property type="molecule type" value="Genomic_DNA"/>
</dbReference>
<dbReference type="GO" id="GO:0003697">
    <property type="term" value="F:single-stranded DNA binding"/>
    <property type="evidence" value="ECO:0007669"/>
    <property type="project" value="InterPro"/>
</dbReference>
<dbReference type="GO" id="GO:0043139">
    <property type="term" value="F:5'-3' DNA helicase activity"/>
    <property type="evidence" value="ECO:0007669"/>
    <property type="project" value="InterPro"/>
</dbReference>
<gene>
    <name evidence="2" type="ORF">PACLA_8A087401</name>
</gene>
<dbReference type="InterPro" id="IPR027032">
    <property type="entry name" value="Twinkle-like"/>
</dbReference>
<evidence type="ECO:0000256" key="1">
    <source>
        <dbReference type="SAM" id="MobiDB-lite"/>
    </source>
</evidence>
<dbReference type="InterPro" id="IPR027417">
    <property type="entry name" value="P-loop_NTPase"/>
</dbReference>
<feature type="compositionally biased region" description="Basic and acidic residues" evidence="1">
    <location>
        <begin position="253"/>
        <end position="265"/>
    </location>
</feature>
<evidence type="ECO:0000313" key="2">
    <source>
        <dbReference type="EMBL" id="CAB4024107.1"/>
    </source>
</evidence>
<dbReference type="OrthoDB" id="275278at2759"/>
<dbReference type="Proteomes" id="UP001152795">
    <property type="component" value="Unassembled WGS sequence"/>
</dbReference>
<organism evidence="2 3">
    <name type="scientific">Paramuricea clavata</name>
    <name type="common">Red gorgonian</name>
    <name type="synonym">Violescent sea-whip</name>
    <dbReference type="NCBI Taxonomy" id="317549"/>
    <lineage>
        <taxon>Eukaryota</taxon>
        <taxon>Metazoa</taxon>
        <taxon>Cnidaria</taxon>
        <taxon>Anthozoa</taxon>
        <taxon>Octocorallia</taxon>
        <taxon>Malacalcyonacea</taxon>
        <taxon>Plexauridae</taxon>
        <taxon>Paramuricea</taxon>
    </lineage>
</organism>
<comment type="caution">
    <text evidence="2">The sequence shown here is derived from an EMBL/GenBank/DDBJ whole genome shotgun (WGS) entry which is preliminary data.</text>
</comment>
<dbReference type="GO" id="GO:0006264">
    <property type="term" value="P:mitochondrial DNA replication"/>
    <property type="evidence" value="ECO:0007669"/>
    <property type="project" value="TreeGrafter"/>
</dbReference>
<dbReference type="AlphaFoldDB" id="A0A7D9L071"/>
<feature type="compositionally biased region" description="Basic and acidic residues" evidence="1">
    <location>
        <begin position="201"/>
        <end position="213"/>
    </location>
</feature>
<feature type="compositionally biased region" description="Polar residues" evidence="1">
    <location>
        <begin position="285"/>
        <end position="297"/>
    </location>
</feature>
<feature type="compositionally biased region" description="Basic and acidic residues" evidence="1">
    <location>
        <begin position="181"/>
        <end position="193"/>
    </location>
</feature>
<feature type="compositionally biased region" description="Low complexity" evidence="1">
    <location>
        <begin position="214"/>
        <end position="238"/>
    </location>
</feature>
<feature type="compositionally biased region" description="Polar residues" evidence="1">
    <location>
        <begin position="149"/>
        <end position="158"/>
    </location>
</feature>
<dbReference type="Pfam" id="PF13481">
    <property type="entry name" value="AAA_25"/>
    <property type="match status" value="1"/>
</dbReference>
<proteinExistence type="predicted"/>
<reference evidence="2" key="1">
    <citation type="submission" date="2020-04" db="EMBL/GenBank/DDBJ databases">
        <authorList>
            <person name="Alioto T."/>
            <person name="Alioto T."/>
            <person name="Gomez Garrido J."/>
        </authorList>
    </citation>
    <scope>NUCLEOTIDE SEQUENCE</scope>
    <source>
        <strain evidence="2">A484AB</strain>
    </source>
</reference>
<accession>A0A7D9L071</accession>
<dbReference type="PANTHER" id="PTHR12873">
    <property type="entry name" value="T7-LIKE MITOCHONDRIAL DNA HELICASE"/>
    <property type="match status" value="1"/>
</dbReference>
<keyword evidence="3" id="KW-1185">Reference proteome</keyword>
<protein>
    <submittedName>
        <fullName evidence="2">Twinkle, mitochondrial isoform X2</fullName>
    </submittedName>
</protein>